<dbReference type="InterPro" id="IPR027193">
    <property type="entry name" value="Noc4"/>
</dbReference>
<sequence>MQLRMDDDEFDAYFENGEGEEDEDEEVDLRENPENANPEYELEREEGDSKSPEEFAKFLNATQFADEIKEYLKTLKFFEKNETTGDIVPTKSLLKTVNGFVIYLLGTKKIQKPVLKSLSAIFGRYDIFHYISTELVRKIGNLKDSRVNAWFNLFNFLTTISHPTDKITKPFFPQFCIRTPFSTKLMKKRKMLWIAADWDKVWMAIMTGTVNSKVSLKLIPYITEHVISKLKVPFKSADFFYKMFEKKDIHAILSLAAIFKLITEHNFEYPKFYEKVYSLMRPSLLYMDHKEKTLTLLDSFLSSTHIPNYIVASFIKRLARCLILAPVDAQEPILGLIRNLLVRHGNCEELVHREEPKSFIDDPFDDKEPELHKTKALDSSLWEMKLLQAHWNQSVRKRAHFIDKPQQKLESYVRFRCSDELFSVNMAKSFGGEDGEAEKYRKLQDGEEDNEDSRPPEPKKSRKKFGKFAAKHEEKEKIVKLVGVNSEKPTSILNRKTVTINVDSPILWKI</sequence>
<dbReference type="EMBL" id="CANHGI010000003">
    <property type="protein sequence ID" value="CAI5444758.1"/>
    <property type="molecule type" value="Genomic_DNA"/>
</dbReference>
<evidence type="ECO:0000256" key="1">
    <source>
        <dbReference type="ARBA" id="ARBA00007797"/>
    </source>
</evidence>
<dbReference type="GO" id="GO:0030692">
    <property type="term" value="C:Noc4p-Nop14p complex"/>
    <property type="evidence" value="ECO:0007669"/>
    <property type="project" value="TreeGrafter"/>
</dbReference>
<reference evidence="4" key="1">
    <citation type="submission" date="2022-11" db="EMBL/GenBank/DDBJ databases">
        <authorList>
            <person name="Kikuchi T."/>
        </authorList>
    </citation>
    <scope>NUCLEOTIDE SEQUENCE</scope>
    <source>
        <strain evidence="4">PS1010</strain>
    </source>
</reference>
<protein>
    <recommendedName>
        <fullName evidence="3">CCAAT-binding factor domain-containing protein</fullName>
    </recommendedName>
</protein>
<feature type="compositionally biased region" description="Acidic residues" evidence="2">
    <location>
        <begin position="1"/>
        <end position="28"/>
    </location>
</feature>
<dbReference type="GO" id="GO:0032040">
    <property type="term" value="C:small-subunit processome"/>
    <property type="evidence" value="ECO:0007669"/>
    <property type="project" value="TreeGrafter"/>
</dbReference>
<proteinExistence type="inferred from homology"/>
<evidence type="ECO:0000313" key="4">
    <source>
        <dbReference type="EMBL" id="CAI5444758.1"/>
    </source>
</evidence>
<dbReference type="Pfam" id="PF03914">
    <property type="entry name" value="CBF"/>
    <property type="match status" value="1"/>
</dbReference>
<dbReference type="GO" id="GO:0042254">
    <property type="term" value="P:ribosome biogenesis"/>
    <property type="evidence" value="ECO:0007669"/>
    <property type="project" value="InterPro"/>
</dbReference>
<dbReference type="InterPro" id="IPR005612">
    <property type="entry name" value="CCAAT-binding_factor"/>
</dbReference>
<feature type="region of interest" description="Disordered" evidence="2">
    <location>
        <begin position="442"/>
        <end position="469"/>
    </location>
</feature>
<dbReference type="Proteomes" id="UP001152747">
    <property type="component" value="Unassembled WGS sequence"/>
</dbReference>
<gene>
    <name evidence="4" type="ORF">CAMP_LOCUS7395</name>
</gene>
<feature type="domain" description="CCAAT-binding factor" evidence="3">
    <location>
        <begin position="251"/>
        <end position="399"/>
    </location>
</feature>
<organism evidence="4 5">
    <name type="scientific">Caenorhabditis angaria</name>
    <dbReference type="NCBI Taxonomy" id="860376"/>
    <lineage>
        <taxon>Eukaryota</taxon>
        <taxon>Metazoa</taxon>
        <taxon>Ecdysozoa</taxon>
        <taxon>Nematoda</taxon>
        <taxon>Chromadorea</taxon>
        <taxon>Rhabditida</taxon>
        <taxon>Rhabditina</taxon>
        <taxon>Rhabditomorpha</taxon>
        <taxon>Rhabditoidea</taxon>
        <taxon>Rhabditidae</taxon>
        <taxon>Peloderinae</taxon>
        <taxon>Caenorhabditis</taxon>
    </lineage>
</organism>
<comment type="caution">
    <text evidence="4">The sequence shown here is derived from an EMBL/GenBank/DDBJ whole genome shotgun (WGS) entry which is preliminary data.</text>
</comment>
<keyword evidence="5" id="KW-1185">Reference proteome</keyword>
<comment type="similarity">
    <text evidence="1">Belongs to the CBF/MAK21 family.</text>
</comment>
<dbReference type="PANTHER" id="PTHR12455:SF0">
    <property type="entry name" value="NUCLEOLAR COMPLEX PROTEIN 4 HOMOLOG"/>
    <property type="match status" value="1"/>
</dbReference>
<evidence type="ECO:0000259" key="3">
    <source>
        <dbReference type="Pfam" id="PF03914"/>
    </source>
</evidence>
<name>A0A9P1MZS9_9PELO</name>
<dbReference type="AlphaFoldDB" id="A0A9P1MZS9"/>
<accession>A0A9P1MZS9</accession>
<evidence type="ECO:0000313" key="5">
    <source>
        <dbReference type="Proteomes" id="UP001152747"/>
    </source>
</evidence>
<dbReference type="PANTHER" id="PTHR12455">
    <property type="entry name" value="NUCLEOLAR COMPLEX PROTEIN 4"/>
    <property type="match status" value="1"/>
</dbReference>
<evidence type="ECO:0000256" key="2">
    <source>
        <dbReference type="SAM" id="MobiDB-lite"/>
    </source>
</evidence>
<feature type="region of interest" description="Disordered" evidence="2">
    <location>
        <begin position="1"/>
        <end position="51"/>
    </location>
</feature>
<dbReference type="OrthoDB" id="275876at2759"/>